<dbReference type="PANTHER" id="PTHR10204">
    <property type="entry name" value="NAD P H OXIDOREDUCTASE-RELATED"/>
    <property type="match status" value="1"/>
</dbReference>
<feature type="domain" description="Flavodoxin-like fold" evidence="3">
    <location>
        <begin position="1"/>
        <end position="170"/>
    </location>
</feature>
<dbReference type="SUPFAM" id="SSF52218">
    <property type="entry name" value="Flavoproteins"/>
    <property type="match status" value="1"/>
</dbReference>
<dbReference type="Proteomes" id="UP000705283">
    <property type="component" value="Unassembled WGS sequence"/>
</dbReference>
<organism evidence="4 7">
    <name type="scientific">Rouxiella silvae</name>
    <dbReference type="NCBI Taxonomy" id="1646373"/>
    <lineage>
        <taxon>Bacteria</taxon>
        <taxon>Pseudomonadati</taxon>
        <taxon>Pseudomonadota</taxon>
        <taxon>Gammaproteobacteria</taxon>
        <taxon>Enterobacterales</taxon>
        <taxon>Yersiniaceae</taxon>
        <taxon>Rouxiella</taxon>
    </lineage>
</organism>
<reference evidence="4" key="3">
    <citation type="submission" date="2020-11" db="EMBL/GenBank/DDBJ databases">
        <authorList>
            <person name="Lee S.D."/>
        </authorList>
    </citation>
    <scope>NUCLEOTIDE SEQUENCE</scope>
    <source>
        <strain evidence="4">SAP-2</strain>
    </source>
</reference>
<dbReference type="PANTHER" id="PTHR10204:SF34">
    <property type="entry name" value="NAD(P)H DEHYDROGENASE [QUINONE] 1 ISOFORM 1"/>
    <property type="match status" value="1"/>
</dbReference>
<dbReference type="Gene3D" id="3.40.50.360">
    <property type="match status" value="1"/>
</dbReference>
<protein>
    <submittedName>
        <fullName evidence="5">NAD(P)H dehydrogenase</fullName>
    </submittedName>
    <submittedName>
        <fullName evidence="4">NAD(P)H-dependent oxidoreductase</fullName>
    </submittedName>
</protein>
<dbReference type="EMBL" id="JADMKS010000001">
    <property type="protein sequence ID" value="MBF6635634.1"/>
    <property type="molecule type" value="Genomic_DNA"/>
</dbReference>
<reference evidence="5" key="1">
    <citation type="submission" date="2016-12" db="EMBL/GenBank/DDBJ databases">
        <authorList>
            <person name="Le Fleche-Mateos A."/>
        </authorList>
    </citation>
    <scope>NUCLEOTIDE SEQUENCE</scope>
    <source>
        <strain evidence="5">213</strain>
    </source>
</reference>
<evidence type="ECO:0000256" key="1">
    <source>
        <dbReference type="ARBA" id="ARBA00006252"/>
    </source>
</evidence>
<dbReference type="InterPro" id="IPR003680">
    <property type="entry name" value="Flavodoxin_fold"/>
</dbReference>
<evidence type="ECO:0000313" key="7">
    <source>
        <dbReference type="Proteomes" id="UP000705283"/>
    </source>
</evidence>
<comment type="caution">
    <text evidence="4">The sequence shown here is derived from an EMBL/GenBank/DDBJ whole genome shotgun (WGS) entry which is preliminary data.</text>
</comment>
<reference evidence="5 6" key="2">
    <citation type="journal article" date="2017" name="Int. J. Syst. Evol. Microbiol.">
        <title>Rouxiella badensis sp. nov. and Rouxiella silvae sp. nov. isolated from peat bog soil in Germany and emendation of the genus description.</title>
        <authorList>
            <person name="Le Fleche-Mateos A."/>
            <person name="Kugler J.H."/>
            <person name="Hansen S.H."/>
            <person name="Syldatk C."/>
            <person name="Hausmann R."/>
            <person name="Lomprez F."/>
            <person name="Vandenbogaert M."/>
            <person name="Manuguerra J.C."/>
            <person name="Grimont P.A."/>
        </authorList>
    </citation>
    <scope>NUCLEOTIDE SEQUENCE [LARGE SCALE GENOMIC DNA]</scope>
    <source>
        <strain evidence="5 6">213</strain>
    </source>
</reference>
<name>A0AA40WZC5_9GAMM</name>
<dbReference type="Pfam" id="PF02525">
    <property type="entry name" value="Flavodoxin_2"/>
    <property type="match status" value="1"/>
</dbReference>
<dbReference type="InterPro" id="IPR051545">
    <property type="entry name" value="NAD(P)H_dehydrogenase_qn"/>
</dbReference>
<evidence type="ECO:0000259" key="3">
    <source>
        <dbReference type="Pfam" id="PF02525"/>
    </source>
</evidence>
<keyword evidence="6" id="KW-1185">Reference proteome</keyword>
<accession>A0AA40WZC5</accession>
<comment type="similarity">
    <text evidence="1">Belongs to the NAD(P)H dehydrogenase (quinone) family.</text>
</comment>
<sequence length="199" mass="22104">MHALITYTHPDSKSHTHAVAAEVAKGIESAGHAHTYEYADLAAEGFDPRFNATDFNQFKGLSTLPDDVMAEQARLDRADALVLVYPIYWWSFPAQLKGWIDRVFTQGWAYDDADGKLVKHLGNLPVHLIALGGADQRTYVRHGYFGSMKTQIDHGIFGYCGAPVITSELLLPSDADYPYSHYRAANRVGQQLFAEKAMA</sequence>
<dbReference type="InterPro" id="IPR029039">
    <property type="entry name" value="Flavoprotein-like_sf"/>
</dbReference>
<keyword evidence="2" id="KW-0560">Oxidoreductase</keyword>
<dbReference type="Proteomes" id="UP000192722">
    <property type="component" value="Unassembled WGS sequence"/>
</dbReference>
<evidence type="ECO:0000313" key="4">
    <source>
        <dbReference type="EMBL" id="MBF6635634.1"/>
    </source>
</evidence>
<dbReference type="GO" id="GO:0005829">
    <property type="term" value="C:cytosol"/>
    <property type="evidence" value="ECO:0007669"/>
    <property type="project" value="TreeGrafter"/>
</dbReference>
<dbReference type="RefSeq" id="WP_084981969.1">
    <property type="nucleotide sequence ID" value="NZ_CBCSCF010000002.1"/>
</dbReference>
<evidence type="ECO:0000256" key="2">
    <source>
        <dbReference type="ARBA" id="ARBA00023002"/>
    </source>
</evidence>
<reference evidence="4" key="4">
    <citation type="submission" date="2022-09" db="EMBL/GenBank/DDBJ databases">
        <title>Rouxiella aceris sp. nov., isolated from tree sap and emended description of the genus Rhouxiella.</title>
        <authorList>
            <person name="Kim I.S."/>
        </authorList>
    </citation>
    <scope>NUCLEOTIDE SEQUENCE</scope>
    <source>
        <strain evidence="4">SAP-2</strain>
    </source>
</reference>
<proteinExistence type="inferred from homology"/>
<gene>
    <name evidence="5" type="ORF">BS639_00635</name>
    <name evidence="4" type="ORF">ITX54_03005</name>
</gene>
<dbReference type="GO" id="GO:0003955">
    <property type="term" value="F:NAD(P)H dehydrogenase (quinone) activity"/>
    <property type="evidence" value="ECO:0007669"/>
    <property type="project" value="TreeGrafter"/>
</dbReference>
<evidence type="ECO:0000313" key="6">
    <source>
        <dbReference type="Proteomes" id="UP000192722"/>
    </source>
</evidence>
<dbReference type="EMBL" id="MRWD01000001">
    <property type="protein sequence ID" value="ORJ23243.1"/>
    <property type="molecule type" value="Genomic_DNA"/>
</dbReference>
<dbReference type="AlphaFoldDB" id="A0AA40WZC5"/>
<evidence type="ECO:0000313" key="5">
    <source>
        <dbReference type="EMBL" id="ORJ23243.1"/>
    </source>
</evidence>